<name>A0ABN8X758_9GAMM</name>
<sequence length="83" mass="9436">MTTKLEILRPAEARKITGLGKTQFAEKQNPKSKYFDPTFPVAVALGCRSVGYYRHELEQWLASRLRITAEERRRRATARGAAA</sequence>
<dbReference type="PANTHER" id="PTHR36154">
    <property type="entry name" value="DNA-BINDING TRANSCRIPTIONAL ACTIVATOR ALPA"/>
    <property type="match status" value="1"/>
</dbReference>
<evidence type="ECO:0000313" key="2">
    <source>
        <dbReference type="Proteomes" id="UP001162030"/>
    </source>
</evidence>
<dbReference type="InterPro" id="IPR052931">
    <property type="entry name" value="Prophage_regulatory_activator"/>
</dbReference>
<dbReference type="Proteomes" id="UP001162030">
    <property type="component" value="Chromosome"/>
</dbReference>
<dbReference type="Pfam" id="PF05930">
    <property type="entry name" value="Phage_AlpA"/>
    <property type="match status" value="1"/>
</dbReference>
<organism evidence="1 2">
    <name type="scientific">Methylocaldum szegediense</name>
    <dbReference type="NCBI Taxonomy" id="73780"/>
    <lineage>
        <taxon>Bacteria</taxon>
        <taxon>Pseudomonadati</taxon>
        <taxon>Pseudomonadota</taxon>
        <taxon>Gammaproteobacteria</taxon>
        <taxon>Methylococcales</taxon>
        <taxon>Methylococcaceae</taxon>
        <taxon>Methylocaldum</taxon>
    </lineage>
</organism>
<proteinExistence type="predicted"/>
<evidence type="ECO:0000313" key="1">
    <source>
        <dbReference type="EMBL" id="CAI8918571.1"/>
    </source>
</evidence>
<protein>
    <submittedName>
        <fullName evidence="1">Prophage regulatory protein</fullName>
    </submittedName>
</protein>
<dbReference type="PANTHER" id="PTHR36154:SF1">
    <property type="entry name" value="DNA-BINDING TRANSCRIPTIONAL ACTIVATOR ALPA"/>
    <property type="match status" value="1"/>
</dbReference>
<dbReference type="InterPro" id="IPR010260">
    <property type="entry name" value="AlpA"/>
</dbReference>
<reference evidence="1 2" key="1">
    <citation type="submission" date="2023-03" db="EMBL/GenBank/DDBJ databases">
        <authorList>
            <person name="Pearce D."/>
        </authorList>
    </citation>
    <scope>NUCLEOTIDE SEQUENCE [LARGE SCALE GENOMIC DNA]</scope>
    <source>
        <strain evidence="1">Msz</strain>
    </source>
</reference>
<keyword evidence="2" id="KW-1185">Reference proteome</keyword>
<accession>A0ABN8X758</accession>
<dbReference type="EMBL" id="OX458333">
    <property type="protein sequence ID" value="CAI8918571.1"/>
    <property type="molecule type" value="Genomic_DNA"/>
</dbReference>
<gene>
    <name evidence="1" type="ORF">MSZNOR_3794</name>
</gene>
<dbReference type="RefSeq" id="WP_084161651.1">
    <property type="nucleotide sequence ID" value="NZ_OX458333.1"/>
</dbReference>